<evidence type="ECO:0000313" key="2">
    <source>
        <dbReference type="Proteomes" id="UP000276133"/>
    </source>
</evidence>
<dbReference type="AlphaFoldDB" id="A0A3M7RZI5"/>
<keyword evidence="2" id="KW-1185">Reference proteome</keyword>
<accession>A0A3M7RZI5</accession>
<proteinExistence type="predicted"/>
<dbReference type="EMBL" id="REGN01002302">
    <property type="protein sequence ID" value="RNA28983.1"/>
    <property type="molecule type" value="Genomic_DNA"/>
</dbReference>
<gene>
    <name evidence="1" type="ORF">BpHYR1_011979</name>
</gene>
<evidence type="ECO:0000313" key="1">
    <source>
        <dbReference type="EMBL" id="RNA28983.1"/>
    </source>
</evidence>
<sequence>MKTRDNKIEPIIESIGFGERCFIQTKKYKLQCKQISKVIVWLFPFLNSSIRIESAILPTIFDLACMRYRISQSIN</sequence>
<name>A0A3M7RZI5_BRAPC</name>
<comment type="caution">
    <text evidence="1">The sequence shown here is derived from an EMBL/GenBank/DDBJ whole genome shotgun (WGS) entry which is preliminary data.</text>
</comment>
<reference evidence="1 2" key="1">
    <citation type="journal article" date="2018" name="Sci. Rep.">
        <title>Genomic signatures of local adaptation to the degree of environmental predictability in rotifers.</title>
        <authorList>
            <person name="Franch-Gras L."/>
            <person name="Hahn C."/>
            <person name="Garcia-Roger E.M."/>
            <person name="Carmona M.J."/>
            <person name="Serra M."/>
            <person name="Gomez A."/>
        </authorList>
    </citation>
    <scope>NUCLEOTIDE SEQUENCE [LARGE SCALE GENOMIC DNA]</scope>
    <source>
        <strain evidence="1">HYR1</strain>
    </source>
</reference>
<protein>
    <submittedName>
        <fullName evidence="1">Uncharacterized protein</fullName>
    </submittedName>
</protein>
<dbReference type="Proteomes" id="UP000276133">
    <property type="component" value="Unassembled WGS sequence"/>
</dbReference>
<organism evidence="1 2">
    <name type="scientific">Brachionus plicatilis</name>
    <name type="common">Marine rotifer</name>
    <name type="synonym">Brachionus muelleri</name>
    <dbReference type="NCBI Taxonomy" id="10195"/>
    <lineage>
        <taxon>Eukaryota</taxon>
        <taxon>Metazoa</taxon>
        <taxon>Spiralia</taxon>
        <taxon>Gnathifera</taxon>
        <taxon>Rotifera</taxon>
        <taxon>Eurotatoria</taxon>
        <taxon>Monogononta</taxon>
        <taxon>Pseudotrocha</taxon>
        <taxon>Ploima</taxon>
        <taxon>Brachionidae</taxon>
        <taxon>Brachionus</taxon>
    </lineage>
</organism>